<dbReference type="InterPro" id="IPR002616">
    <property type="entry name" value="tRNA_ribo_trans-like"/>
</dbReference>
<comment type="pathway">
    <text evidence="4">tRNA modification; tRNA-queuosine biosynthesis.</text>
</comment>
<feature type="binding site" evidence="4">
    <location>
        <position position="305"/>
    </location>
    <ligand>
        <name>Zn(2+)</name>
        <dbReference type="ChEBI" id="CHEBI:29105"/>
    </ligand>
</feature>
<organism evidence="7 8">
    <name type="scientific">Eiseniibacteriota bacterium</name>
    <dbReference type="NCBI Taxonomy" id="2212470"/>
    <lineage>
        <taxon>Bacteria</taxon>
        <taxon>Candidatus Eiseniibacteriota</taxon>
    </lineage>
</organism>
<dbReference type="Proteomes" id="UP000696931">
    <property type="component" value="Unassembled WGS sequence"/>
</dbReference>
<evidence type="ECO:0000259" key="6">
    <source>
        <dbReference type="Pfam" id="PF05430"/>
    </source>
</evidence>
<evidence type="ECO:0000313" key="7">
    <source>
        <dbReference type="EMBL" id="MBI5170772.1"/>
    </source>
</evidence>
<gene>
    <name evidence="4 7" type="primary">tgt</name>
    <name evidence="7" type="ORF">HZA61_14885</name>
</gene>
<comment type="caution">
    <text evidence="7">The sequence shown here is derived from an EMBL/GenBank/DDBJ whole genome shotgun (WGS) entry which is preliminary data.</text>
</comment>
<keyword evidence="4" id="KW-0479">Metal-binding</keyword>
<dbReference type="AlphaFoldDB" id="A0A933W9L9"/>
<feature type="binding site" evidence="4">
    <location>
        <position position="217"/>
    </location>
    <ligand>
        <name>substrate</name>
    </ligand>
</feature>
<evidence type="ECO:0000256" key="4">
    <source>
        <dbReference type="HAMAP-Rule" id="MF_00168"/>
    </source>
</evidence>
<dbReference type="EMBL" id="JACRIW010000108">
    <property type="protein sequence ID" value="MBI5170772.1"/>
    <property type="molecule type" value="Genomic_DNA"/>
</dbReference>
<dbReference type="GO" id="GO:0008479">
    <property type="term" value="F:tRNA-guanosine(34) queuine transglycosylase activity"/>
    <property type="evidence" value="ECO:0007669"/>
    <property type="project" value="UniProtKB-UniRule"/>
</dbReference>
<dbReference type="EC" id="2.4.2.29" evidence="4"/>
<keyword evidence="4" id="KW-0671">Queuosine biosynthesis</keyword>
<reference evidence="7" key="1">
    <citation type="submission" date="2020-07" db="EMBL/GenBank/DDBJ databases">
        <title>Huge and variable diversity of episymbiotic CPR bacteria and DPANN archaea in groundwater ecosystems.</title>
        <authorList>
            <person name="He C.Y."/>
            <person name="Keren R."/>
            <person name="Whittaker M."/>
            <person name="Farag I.F."/>
            <person name="Doudna J."/>
            <person name="Cate J.H.D."/>
            <person name="Banfield J.F."/>
        </authorList>
    </citation>
    <scope>NUCLEOTIDE SEQUENCE</scope>
    <source>
        <strain evidence="7">NC_groundwater_1813_Pr3_B-0.1um_71_17</strain>
    </source>
</reference>
<dbReference type="GO" id="GO:0005829">
    <property type="term" value="C:cytosol"/>
    <property type="evidence" value="ECO:0007669"/>
    <property type="project" value="TreeGrafter"/>
</dbReference>
<dbReference type="GO" id="GO:0046872">
    <property type="term" value="F:metal ion binding"/>
    <property type="evidence" value="ECO:0007669"/>
    <property type="project" value="UniProtKB-KW"/>
</dbReference>
<feature type="region of interest" description="RNA binding" evidence="4">
    <location>
        <begin position="248"/>
        <end position="254"/>
    </location>
</feature>
<feature type="active site" description="Nucleophile" evidence="4">
    <location>
        <position position="267"/>
    </location>
</feature>
<dbReference type="InterPro" id="IPR029063">
    <property type="entry name" value="SAM-dependent_MTases_sf"/>
</dbReference>
<feature type="binding site" evidence="4">
    <location>
        <position position="190"/>
    </location>
    <ligand>
        <name>substrate</name>
    </ligand>
</feature>
<comment type="caution">
    <text evidence="4">Lacks conserved residue(s) required for the propagation of feature annotation.</text>
</comment>
<feature type="domain" description="MnmC-like methyltransferase" evidence="6">
    <location>
        <begin position="522"/>
        <end position="617"/>
    </location>
</feature>
<dbReference type="SUPFAM" id="SSF51713">
    <property type="entry name" value="tRNA-guanine transglycosylase"/>
    <property type="match status" value="1"/>
</dbReference>
<comment type="cofactor">
    <cofactor evidence="4">
        <name>Zn(2+)</name>
        <dbReference type="ChEBI" id="CHEBI:29105"/>
    </cofactor>
    <text evidence="4">Binds 1 zinc ion per subunit.</text>
</comment>
<feature type="binding site" evidence="4">
    <location>
        <position position="310"/>
    </location>
    <ligand>
        <name>Zn(2+)</name>
        <dbReference type="ChEBI" id="CHEBI:29105"/>
    </ligand>
</feature>
<comment type="similarity">
    <text evidence="4">Belongs to the queuine tRNA-ribosyltransferase family.</text>
</comment>
<name>A0A933W9L9_UNCEI</name>
<dbReference type="GO" id="GO:0016645">
    <property type="term" value="F:oxidoreductase activity, acting on the CH-NH group of donors"/>
    <property type="evidence" value="ECO:0007669"/>
    <property type="project" value="InterPro"/>
</dbReference>
<keyword evidence="1 4" id="KW-0328">Glycosyltransferase</keyword>
<keyword evidence="3 4" id="KW-0819">tRNA processing</keyword>
<comment type="function">
    <text evidence="4">Catalyzes the base-exchange of a guanine (G) residue with the queuine precursor 7-aminomethyl-7-deazaguanine (PreQ1) at position 34 (anticodon wobble position) in tRNAs with GU(N) anticodons (tRNA-Asp, -Asn, -His and -Tyr). Catalysis occurs through a double-displacement mechanism. The nucleophile active site attacks the C1' of nucleotide 34 to detach the guanine base from the RNA, forming a covalent enzyme-RNA intermediate. The proton acceptor active site deprotonates the incoming PreQ1, allowing a nucleophilic attack on the C1' of the ribose to form the product. After dissociation, two additional enzymatic reactions on the tRNA convert PreQ1 to queuine (Q), resulting in the hypermodified nucleoside queuosine (7-(((4,5-cis-dihydroxy-2-cyclopenten-1-yl)amino)methyl)-7-deazaguanosine).</text>
</comment>
<evidence type="ECO:0000256" key="2">
    <source>
        <dbReference type="ARBA" id="ARBA00022679"/>
    </source>
</evidence>
<keyword evidence="4" id="KW-0862">Zinc</keyword>
<feature type="domain" description="tRNA-guanine(15) transglycosylase-like" evidence="5">
    <location>
        <begin position="15"/>
        <end position="363"/>
    </location>
</feature>
<dbReference type="PANTHER" id="PTHR46499:SF1">
    <property type="entry name" value="QUEUINE TRNA-RIBOSYLTRANSFERASE"/>
    <property type="match status" value="1"/>
</dbReference>
<accession>A0A933W9L9</accession>
<keyword evidence="2 4" id="KW-0808">Transferase</keyword>
<feature type="binding site" evidence="4">
    <location>
        <begin position="94"/>
        <end position="98"/>
    </location>
    <ligand>
        <name>substrate</name>
    </ligand>
</feature>
<proteinExistence type="inferred from homology"/>
<feature type="binding site" evidence="4">
    <location>
        <position position="307"/>
    </location>
    <ligand>
        <name>Zn(2+)</name>
        <dbReference type="ChEBI" id="CHEBI:29105"/>
    </ligand>
</feature>
<dbReference type="Pfam" id="PF05430">
    <property type="entry name" value="Methyltransf_30"/>
    <property type="match status" value="1"/>
</dbReference>
<feature type="active site" description="Proton acceptor" evidence="4">
    <location>
        <position position="94"/>
    </location>
</feature>
<dbReference type="InterPro" id="IPR008471">
    <property type="entry name" value="MnmC-like_methylTransf"/>
</dbReference>
<dbReference type="NCBIfam" id="TIGR00449">
    <property type="entry name" value="tgt_general"/>
    <property type="match status" value="1"/>
</dbReference>
<feature type="binding site" evidence="4">
    <location>
        <position position="336"/>
    </location>
    <ligand>
        <name>Zn(2+)</name>
        <dbReference type="ChEBI" id="CHEBI:29105"/>
    </ligand>
</feature>
<evidence type="ECO:0000256" key="1">
    <source>
        <dbReference type="ARBA" id="ARBA00022676"/>
    </source>
</evidence>
<dbReference type="InterPro" id="IPR036511">
    <property type="entry name" value="TGT-like_sf"/>
</dbReference>
<dbReference type="InterPro" id="IPR004803">
    <property type="entry name" value="TGT"/>
</dbReference>
<dbReference type="Pfam" id="PF01702">
    <property type="entry name" value="TGT"/>
    <property type="match status" value="1"/>
</dbReference>
<dbReference type="Gene3D" id="3.20.20.105">
    <property type="entry name" value="Queuine tRNA-ribosyltransferase-like"/>
    <property type="match status" value="1"/>
</dbReference>
<evidence type="ECO:0000313" key="8">
    <source>
        <dbReference type="Proteomes" id="UP000696931"/>
    </source>
</evidence>
<protein>
    <recommendedName>
        <fullName evidence="4">Queuine tRNA-ribosyltransferase</fullName>
        <ecNumber evidence="4">2.4.2.29</ecNumber>
    </recommendedName>
    <alternativeName>
        <fullName evidence="4">Guanine insertion enzyme</fullName>
    </alternativeName>
    <alternativeName>
        <fullName evidence="4">tRNA-guanine transglycosylase</fullName>
    </alternativeName>
</protein>
<sequence>MSRLDFRLEATARDSRARAARFRTAHNEVLTPTFMPVGTHASVRSQRREDLLDCGAQVLLANTYHLLLRPGVEIFEKFGGIHGFMNWPRSVLTDSGGFQIFSLPNSRLMKEEGAEFRSYIDQSTIVLSPERSIATQKVIGSDIMMVLDQCVPSTVEKHVAREAMELTHRWAKRSLDARGDSPQALFGIVQGACYEDLRIESARTVTQLPFDGFAIGGLAVGESIEQRDECTAIVTEHLPHDRPRYLMGVGTTRDILEAVHRGVDMFDCILPTSLAQQGVVFTSQGRRSLKRGVYRDFDGPLDPECDCYTCKTYSVAYLFHLQRTWETQGWQLLGLHNIHFYMQLMRRMRAHILAGTWLEFYHEQRGRLDARDGYGRPNARVTRAQRFAQTLRLGRYEVIVQDDVGRIRDTVSGEVMHSVNDPAEEARSLYVEQSRLLERLAEPGEEPLVVWDVGLGAAANAMAAVHAVEALPAEAVKRKLVLVSFENDLDSLRLALRHPLWFKHLRHGAPHELLLRNAWTNDAGTIEWSLLPGDFAARKHEAPAPDVVFFDPFSFRTDSELWTLGSFRELATICAGKATELFTYTYSTQVRAAMLAAGFFVAKGRPTGPKQETTIGLSPLAAARGAHELLGADWLARWERSDAQAPLGVSEGDETWRAAVREHPQFRRPLNG</sequence>
<dbReference type="PANTHER" id="PTHR46499">
    <property type="entry name" value="QUEUINE TRNA-RIBOSYLTRANSFERASE"/>
    <property type="match status" value="1"/>
</dbReference>
<evidence type="ECO:0000259" key="5">
    <source>
        <dbReference type="Pfam" id="PF01702"/>
    </source>
</evidence>
<comment type="catalytic activity">
    <reaction evidence="4">
        <text>7-aminomethyl-7-carbaguanine + guanosine(34) in tRNA = 7-aminomethyl-7-carbaguanosine(34) in tRNA + guanine</text>
        <dbReference type="Rhea" id="RHEA:24104"/>
        <dbReference type="Rhea" id="RHEA-COMP:10341"/>
        <dbReference type="Rhea" id="RHEA-COMP:10342"/>
        <dbReference type="ChEBI" id="CHEBI:16235"/>
        <dbReference type="ChEBI" id="CHEBI:58703"/>
        <dbReference type="ChEBI" id="CHEBI:74269"/>
        <dbReference type="ChEBI" id="CHEBI:82833"/>
        <dbReference type="EC" id="2.4.2.29"/>
    </reaction>
</comment>
<dbReference type="NCBIfam" id="TIGR00430">
    <property type="entry name" value="Q_tRNA_tgt"/>
    <property type="match status" value="1"/>
</dbReference>
<dbReference type="Gene3D" id="3.40.50.150">
    <property type="entry name" value="Vaccinia Virus protein VP39"/>
    <property type="match status" value="1"/>
</dbReference>
<dbReference type="InterPro" id="IPR050076">
    <property type="entry name" value="ArchSynthase1/Queuine_TRR"/>
</dbReference>
<dbReference type="HAMAP" id="MF_00168">
    <property type="entry name" value="Q_tRNA_Tgt"/>
    <property type="match status" value="1"/>
</dbReference>
<evidence type="ECO:0000256" key="3">
    <source>
        <dbReference type="ARBA" id="ARBA00022694"/>
    </source>
</evidence>
<dbReference type="GO" id="GO:0008616">
    <property type="term" value="P:tRNA queuosine(34) biosynthetic process"/>
    <property type="evidence" value="ECO:0007669"/>
    <property type="project" value="UniProtKB-UniRule"/>
</dbReference>
<feature type="binding site" evidence="4">
    <location>
        <position position="148"/>
    </location>
    <ligand>
        <name>substrate</name>
    </ligand>
</feature>
<comment type="subunit">
    <text evidence="4">Homodimer. Within each dimer, one monomer is responsible for RNA recognition and catalysis, while the other monomer binds to the replacement base PreQ1.</text>
</comment>